<name>A0A644XZL3_9ZZZZ</name>
<gene>
    <name evidence="1" type="ORF">SDC9_67661</name>
</gene>
<comment type="caution">
    <text evidence="1">The sequence shown here is derived from an EMBL/GenBank/DDBJ whole genome shotgun (WGS) entry which is preliminary data.</text>
</comment>
<organism evidence="1">
    <name type="scientific">bioreactor metagenome</name>
    <dbReference type="NCBI Taxonomy" id="1076179"/>
    <lineage>
        <taxon>unclassified sequences</taxon>
        <taxon>metagenomes</taxon>
        <taxon>ecological metagenomes</taxon>
    </lineage>
</organism>
<dbReference type="AlphaFoldDB" id="A0A644XZL3"/>
<dbReference type="EMBL" id="VSSQ01003546">
    <property type="protein sequence ID" value="MPM21218.1"/>
    <property type="molecule type" value="Genomic_DNA"/>
</dbReference>
<accession>A0A644XZL3</accession>
<sequence>MCSHTGHIRFLEKEELRYWNFSGEALAAILAGLLECKGRPQELIPAKLWKLGQTARHLGGQPRDVYFALRMTSDADSIYEKLPRDSSRAVLIVGSSNHRASDHFLADKIFCIADILKLETTGLVLNRESIDLMLGGIPKPEKKKPDAGARGKNIEALQKFLEEELHSAWSFYCNRNDKDSGPQKYPRLTLETLAAGIGSTKGTVSKIFNERKNGKPRYPVLEILWDSLETEDGVMAYGRSHFRQPQRKN</sequence>
<evidence type="ECO:0000313" key="1">
    <source>
        <dbReference type="EMBL" id="MPM21218.1"/>
    </source>
</evidence>
<proteinExistence type="predicted"/>
<protein>
    <submittedName>
        <fullName evidence="1">Uncharacterized protein</fullName>
    </submittedName>
</protein>
<reference evidence="1" key="1">
    <citation type="submission" date="2019-08" db="EMBL/GenBank/DDBJ databases">
        <authorList>
            <person name="Kucharzyk K."/>
            <person name="Murdoch R.W."/>
            <person name="Higgins S."/>
            <person name="Loffler F."/>
        </authorList>
    </citation>
    <scope>NUCLEOTIDE SEQUENCE</scope>
</reference>